<feature type="compositionally biased region" description="Low complexity" evidence="5">
    <location>
        <begin position="539"/>
        <end position="555"/>
    </location>
</feature>
<feature type="compositionally biased region" description="Low complexity" evidence="5">
    <location>
        <begin position="579"/>
        <end position="605"/>
    </location>
</feature>
<comment type="subcellular location">
    <subcellularLocation>
        <location evidence="1">Cytoplasm</location>
        <location evidence="1">Cytoskeleton</location>
    </subcellularLocation>
</comment>
<feature type="region of interest" description="Disordered" evidence="5">
    <location>
        <begin position="510"/>
        <end position="643"/>
    </location>
</feature>
<keyword evidence="3" id="KW-0597">Phosphoprotein</keyword>
<gene>
    <name evidence="7" type="ORF">MCOR_42731</name>
</gene>
<feature type="compositionally biased region" description="Polar residues" evidence="5">
    <location>
        <begin position="606"/>
        <end position="639"/>
    </location>
</feature>
<dbReference type="Pfam" id="PF15259">
    <property type="entry name" value="GTSE1_N"/>
    <property type="match status" value="1"/>
</dbReference>
<organism evidence="7 8">
    <name type="scientific">Mytilus coruscus</name>
    <name type="common">Sea mussel</name>
    <dbReference type="NCBI Taxonomy" id="42192"/>
    <lineage>
        <taxon>Eukaryota</taxon>
        <taxon>Metazoa</taxon>
        <taxon>Spiralia</taxon>
        <taxon>Lophotrochozoa</taxon>
        <taxon>Mollusca</taxon>
        <taxon>Bivalvia</taxon>
        <taxon>Autobranchia</taxon>
        <taxon>Pteriomorphia</taxon>
        <taxon>Mytilida</taxon>
        <taxon>Mytiloidea</taxon>
        <taxon>Mytilidae</taxon>
        <taxon>Mytilinae</taxon>
        <taxon>Mytilus</taxon>
    </lineage>
</organism>
<evidence type="ECO:0000256" key="3">
    <source>
        <dbReference type="ARBA" id="ARBA00022553"/>
    </source>
</evidence>
<dbReference type="Proteomes" id="UP000507470">
    <property type="component" value="Unassembled WGS sequence"/>
</dbReference>
<evidence type="ECO:0000256" key="4">
    <source>
        <dbReference type="ARBA" id="ARBA00023212"/>
    </source>
</evidence>
<keyword evidence="8" id="KW-1185">Reference proteome</keyword>
<feature type="compositionally biased region" description="Low complexity" evidence="5">
    <location>
        <begin position="360"/>
        <end position="381"/>
    </location>
</feature>
<dbReference type="GO" id="GO:0008017">
    <property type="term" value="F:microtubule binding"/>
    <property type="evidence" value="ECO:0007669"/>
    <property type="project" value="TreeGrafter"/>
</dbReference>
<evidence type="ECO:0000313" key="8">
    <source>
        <dbReference type="Proteomes" id="UP000507470"/>
    </source>
</evidence>
<name>A0A6J8DPA9_MYTCO</name>
<keyword evidence="4" id="KW-0206">Cytoskeleton</keyword>
<dbReference type="GO" id="GO:0015630">
    <property type="term" value="C:microtubule cytoskeleton"/>
    <property type="evidence" value="ECO:0007669"/>
    <property type="project" value="TreeGrafter"/>
</dbReference>
<proteinExistence type="predicted"/>
<feature type="compositionally biased region" description="Basic and acidic residues" evidence="5">
    <location>
        <begin position="421"/>
        <end position="440"/>
    </location>
</feature>
<dbReference type="PANTHER" id="PTHR21584">
    <property type="entry name" value="DIFFERENTIAL DISPLAY AND ACTIVATED BY P53 DDA3 /G2 S PHASE EXPRESSED 1"/>
    <property type="match status" value="1"/>
</dbReference>
<accession>A0A6J8DPA9</accession>
<feature type="compositionally biased region" description="Polar residues" evidence="5">
    <location>
        <begin position="563"/>
        <end position="572"/>
    </location>
</feature>
<keyword evidence="2" id="KW-0963">Cytoplasm</keyword>
<evidence type="ECO:0000313" key="7">
    <source>
        <dbReference type="EMBL" id="CAC5409442.1"/>
    </source>
</evidence>
<evidence type="ECO:0000256" key="2">
    <source>
        <dbReference type="ARBA" id="ARBA00022490"/>
    </source>
</evidence>
<evidence type="ECO:0000256" key="1">
    <source>
        <dbReference type="ARBA" id="ARBA00004245"/>
    </source>
</evidence>
<dbReference type="PANTHER" id="PTHR21584:SF9">
    <property type="entry name" value="G2 AND S PHASE-EXPRESSED PROTEIN 1 N-TERMINAL DOMAIN-CONTAINING PROTEIN"/>
    <property type="match status" value="1"/>
</dbReference>
<dbReference type="OrthoDB" id="10072587at2759"/>
<feature type="region of interest" description="Disordered" evidence="5">
    <location>
        <begin position="347"/>
        <end position="469"/>
    </location>
</feature>
<feature type="region of interest" description="Disordered" evidence="5">
    <location>
        <begin position="1"/>
        <end position="50"/>
    </location>
</feature>
<evidence type="ECO:0000256" key="5">
    <source>
        <dbReference type="SAM" id="MobiDB-lite"/>
    </source>
</evidence>
<dbReference type="AlphaFoldDB" id="A0A6J8DPA9"/>
<sequence>MEDCPTGLLVDLTNPVDNVPQLFSTSSQEEDKENANPLTDSIEIERSGDTERRLSLTLKNSDDIQNRILRDVTEQSLPNSAKKCASPGLRLIDDETFDFDLTASPAVRTENISHEEEDEVFFGPICFTERLKQTVVQEVEVPPLSPLNPEQFALMVKEAKDLAYRIKNSKTSSGSESSQSLSKLSCSSTDVEVSPSIRKHSRSGTFTKCQSPLELLPEEVRKVLPVIDDSCKKLPDCSQYAGNNVEKCTENAAHDVRESRVTDNRNVKINANPTQHKTSGSRLQLPSKLQGSKLAKPSIKYGSSCESLDGKENRINGHESDSNCSIASDCSDVSVGKNSQNKCIGKTGIPKTSRLKAPGSRLNGSFNSSLNNSLNASTNSSRGIPKIRQLAVPKSASNTASRGVTPKFGALPKSSSSANVKKVEPSQSIDKKQKSDEPPKRSSPRLQAKQGLNDSKQKAGIPSLKGPFAKQSLMNPGELQKRVHKTVTGNGPLKATQPLDIVNKPIKCKPDKKATTRMNTSVSTPVKQDKCVKPKLLANNFRTPSNSSSTSTPLSNRRRSCLPTPQKSSRGSIGSVPESPLSRRGGSGNSSRLSQLSSYSSISESPVFNNSVSKSTTKKNGGQCSNLVEINDKSPSSMKAKSRVVYTPQLPQKVQSKWSPIRRPRPISKDEEVIKCTKRKL</sequence>
<feature type="compositionally biased region" description="Polar residues" evidence="5">
    <location>
        <begin position="516"/>
        <end position="526"/>
    </location>
</feature>
<evidence type="ECO:0000259" key="6">
    <source>
        <dbReference type="Pfam" id="PF15259"/>
    </source>
</evidence>
<dbReference type="InterPro" id="IPR032768">
    <property type="entry name" value="GTSE1_N"/>
</dbReference>
<feature type="domain" description="G2 and S phase-expressed protein 1 N-terminal" evidence="6">
    <location>
        <begin position="90"/>
        <end position="180"/>
    </location>
</feature>
<dbReference type="EMBL" id="CACVKT020007643">
    <property type="protein sequence ID" value="CAC5409442.1"/>
    <property type="molecule type" value="Genomic_DNA"/>
</dbReference>
<dbReference type="InterPro" id="IPR026657">
    <property type="entry name" value="DDA3/GTSE-1"/>
</dbReference>
<reference evidence="7 8" key="1">
    <citation type="submission" date="2020-06" db="EMBL/GenBank/DDBJ databases">
        <authorList>
            <person name="Li R."/>
            <person name="Bekaert M."/>
        </authorList>
    </citation>
    <scope>NUCLEOTIDE SEQUENCE [LARGE SCALE GENOMIC DNA]</scope>
    <source>
        <strain evidence="8">wild</strain>
    </source>
</reference>
<protein>
    <submittedName>
        <fullName evidence="7">GTSE1</fullName>
    </submittedName>
</protein>